<sequence>MAVPTKCTALIIGEGHAWNFIRSESDDLLFKHAAISGARIFEETKVEAIEFKSSDEDETKKNKSLLGRPTSATWRQKDGSTGSIAFDYLIDASGRQGILTTKYLKSRTVNQNFKNAANWAYWRTDKLYGVGTHMEGSPYFEALQVIQGSVDTDTSGDLSRQDISHVLDFCYKAFVYVPPERKEALFSKLEALNIRPILDGVLSNEGLDHVKAQLSDEEWQTVEILRSRRMIREDPFDIDSFTLDAIDGLAPKLQRGRLGLVAASRAKLDNRHFYSPAFLDESSFPYPPFQLASP</sequence>
<comment type="similarity">
    <text evidence="1">Belongs to the flavin-dependent halogenase family.</text>
</comment>
<evidence type="ECO:0000256" key="3">
    <source>
        <dbReference type="ARBA" id="ARBA00023002"/>
    </source>
</evidence>
<dbReference type="PROSITE" id="PS00018">
    <property type="entry name" value="EF_HAND_1"/>
    <property type="match status" value="1"/>
</dbReference>
<accession>A0A2T2ZZW1</accession>
<evidence type="ECO:0000313" key="4">
    <source>
        <dbReference type="EMBL" id="PSR80246.1"/>
    </source>
</evidence>
<dbReference type="InterPro" id="IPR036188">
    <property type="entry name" value="FAD/NAD-bd_sf"/>
</dbReference>
<reference evidence="4 5" key="1">
    <citation type="journal article" date="2018" name="Mycol. Prog.">
        <title>Coniella lustricola, a new species from submerged detritus.</title>
        <authorList>
            <person name="Raudabaugh D.B."/>
            <person name="Iturriaga T."/>
            <person name="Carver A."/>
            <person name="Mondo S."/>
            <person name="Pangilinan J."/>
            <person name="Lipzen A."/>
            <person name="He G."/>
            <person name="Amirebrahimi M."/>
            <person name="Grigoriev I.V."/>
            <person name="Miller A.N."/>
        </authorList>
    </citation>
    <scope>NUCLEOTIDE SEQUENCE [LARGE SCALE GENOMIC DNA]</scope>
    <source>
        <strain evidence="4 5">B22-T-1</strain>
    </source>
</reference>
<dbReference type="AlphaFoldDB" id="A0A2T2ZZW1"/>
<dbReference type="Gene3D" id="3.50.50.60">
    <property type="entry name" value="FAD/NAD(P)-binding domain"/>
    <property type="match status" value="1"/>
</dbReference>
<gene>
    <name evidence="4" type="ORF">BD289DRAFT_455411</name>
</gene>
<protein>
    <submittedName>
        <fullName evidence="4">Uncharacterized protein</fullName>
    </submittedName>
</protein>
<keyword evidence="2" id="KW-0809">Transit peptide</keyword>
<name>A0A2T2ZZW1_9PEZI</name>
<keyword evidence="5" id="KW-1185">Reference proteome</keyword>
<dbReference type="InterPro" id="IPR050816">
    <property type="entry name" value="Flavin-dep_Halogenase_NPB"/>
</dbReference>
<dbReference type="OrthoDB" id="3340390at2759"/>
<dbReference type="PANTHER" id="PTHR43747">
    <property type="entry name" value="FAD-BINDING PROTEIN"/>
    <property type="match status" value="1"/>
</dbReference>
<dbReference type="PANTHER" id="PTHR43747:SF5">
    <property type="entry name" value="FAD-BINDING DOMAIN-CONTAINING PROTEIN"/>
    <property type="match status" value="1"/>
</dbReference>
<dbReference type="Proteomes" id="UP000241462">
    <property type="component" value="Unassembled WGS sequence"/>
</dbReference>
<evidence type="ECO:0000313" key="5">
    <source>
        <dbReference type="Proteomes" id="UP000241462"/>
    </source>
</evidence>
<evidence type="ECO:0000256" key="2">
    <source>
        <dbReference type="ARBA" id="ARBA00022946"/>
    </source>
</evidence>
<keyword evidence="3" id="KW-0560">Oxidoreductase</keyword>
<organism evidence="4 5">
    <name type="scientific">Coniella lustricola</name>
    <dbReference type="NCBI Taxonomy" id="2025994"/>
    <lineage>
        <taxon>Eukaryota</taxon>
        <taxon>Fungi</taxon>
        <taxon>Dikarya</taxon>
        <taxon>Ascomycota</taxon>
        <taxon>Pezizomycotina</taxon>
        <taxon>Sordariomycetes</taxon>
        <taxon>Sordariomycetidae</taxon>
        <taxon>Diaporthales</taxon>
        <taxon>Schizoparmaceae</taxon>
        <taxon>Coniella</taxon>
    </lineage>
</organism>
<dbReference type="EMBL" id="KZ678536">
    <property type="protein sequence ID" value="PSR80246.1"/>
    <property type="molecule type" value="Genomic_DNA"/>
</dbReference>
<dbReference type="InParanoid" id="A0A2T2ZZW1"/>
<evidence type="ECO:0000256" key="1">
    <source>
        <dbReference type="ARBA" id="ARBA00005706"/>
    </source>
</evidence>
<dbReference type="InterPro" id="IPR018247">
    <property type="entry name" value="EF_Hand_1_Ca_BS"/>
</dbReference>
<proteinExistence type="inferred from homology"/>
<dbReference type="SUPFAM" id="SSF51905">
    <property type="entry name" value="FAD/NAD(P)-binding domain"/>
    <property type="match status" value="1"/>
</dbReference>
<dbReference type="GO" id="GO:0016491">
    <property type="term" value="F:oxidoreductase activity"/>
    <property type="evidence" value="ECO:0007669"/>
    <property type="project" value="UniProtKB-KW"/>
</dbReference>